<accession>A0A3N4M1Z7</accession>
<reference evidence="2 3" key="1">
    <citation type="journal article" date="2018" name="Nat. Ecol. Evol.">
        <title>Pezizomycetes genomes reveal the molecular basis of ectomycorrhizal truffle lifestyle.</title>
        <authorList>
            <person name="Murat C."/>
            <person name="Payen T."/>
            <person name="Noel B."/>
            <person name="Kuo A."/>
            <person name="Morin E."/>
            <person name="Chen J."/>
            <person name="Kohler A."/>
            <person name="Krizsan K."/>
            <person name="Balestrini R."/>
            <person name="Da Silva C."/>
            <person name="Montanini B."/>
            <person name="Hainaut M."/>
            <person name="Levati E."/>
            <person name="Barry K.W."/>
            <person name="Belfiori B."/>
            <person name="Cichocki N."/>
            <person name="Clum A."/>
            <person name="Dockter R.B."/>
            <person name="Fauchery L."/>
            <person name="Guy J."/>
            <person name="Iotti M."/>
            <person name="Le Tacon F."/>
            <person name="Lindquist E.A."/>
            <person name="Lipzen A."/>
            <person name="Malagnac F."/>
            <person name="Mello A."/>
            <person name="Molinier V."/>
            <person name="Miyauchi S."/>
            <person name="Poulain J."/>
            <person name="Riccioni C."/>
            <person name="Rubini A."/>
            <person name="Sitrit Y."/>
            <person name="Splivallo R."/>
            <person name="Traeger S."/>
            <person name="Wang M."/>
            <person name="Zifcakova L."/>
            <person name="Wipf D."/>
            <person name="Zambonelli A."/>
            <person name="Paolocci F."/>
            <person name="Nowrousian M."/>
            <person name="Ottonello S."/>
            <person name="Baldrian P."/>
            <person name="Spatafora J.W."/>
            <person name="Henrissat B."/>
            <person name="Nagy L.G."/>
            <person name="Aury J.M."/>
            <person name="Wincker P."/>
            <person name="Grigoriev I.V."/>
            <person name="Bonfante P."/>
            <person name="Martin F.M."/>
        </authorList>
    </citation>
    <scope>NUCLEOTIDE SEQUENCE [LARGE SCALE GENOMIC DNA]</scope>
    <source>
        <strain evidence="2 3">ATCC MYA-4762</strain>
    </source>
</reference>
<evidence type="ECO:0000313" key="3">
    <source>
        <dbReference type="Proteomes" id="UP000267821"/>
    </source>
</evidence>
<dbReference type="OrthoDB" id="10405454at2759"/>
<organism evidence="2 3">
    <name type="scientific">Terfezia boudieri ATCC MYA-4762</name>
    <dbReference type="NCBI Taxonomy" id="1051890"/>
    <lineage>
        <taxon>Eukaryota</taxon>
        <taxon>Fungi</taxon>
        <taxon>Dikarya</taxon>
        <taxon>Ascomycota</taxon>
        <taxon>Pezizomycotina</taxon>
        <taxon>Pezizomycetes</taxon>
        <taxon>Pezizales</taxon>
        <taxon>Pezizaceae</taxon>
        <taxon>Terfezia</taxon>
    </lineage>
</organism>
<dbReference type="InParanoid" id="A0A3N4M1Z7"/>
<keyword evidence="1" id="KW-0175">Coiled coil</keyword>
<protein>
    <submittedName>
        <fullName evidence="2">Uncharacterized protein</fullName>
    </submittedName>
</protein>
<evidence type="ECO:0000313" key="2">
    <source>
        <dbReference type="EMBL" id="RPB27968.1"/>
    </source>
</evidence>
<dbReference type="AlphaFoldDB" id="A0A3N4M1Z7"/>
<sequence length="180" mass="21095">MACSNKTTNSCPVPFNRVDPPRSFAGSGYHPPASLPTIPESDIEAAIPLFSDPHFTPDTASLSAFLEYAIVKNWVAPMHRYKQLLERVTRMNEEMVGMQDRIDLERASIFRRARAVRDKEGQLEDALRHLGEMEDEMAERSRQLAEREWAVAQYLAEKEERRRKREKKWWKAEFWRNKMN</sequence>
<feature type="coiled-coil region" evidence="1">
    <location>
        <begin position="81"/>
        <end position="143"/>
    </location>
</feature>
<dbReference type="Proteomes" id="UP000267821">
    <property type="component" value="Unassembled WGS sequence"/>
</dbReference>
<proteinExistence type="predicted"/>
<evidence type="ECO:0000256" key="1">
    <source>
        <dbReference type="SAM" id="Coils"/>
    </source>
</evidence>
<dbReference type="EMBL" id="ML121530">
    <property type="protein sequence ID" value="RPB27968.1"/>
    <property type="molecule type" value="Genomic_DNA"/>
</dbReference>
<gene>
    <name evidence="2" type="ORF">L211DRAFT_891406</name>
</gene>
<keyword evidence="3" id="KW-1185">Reference proteome</keyword>
<name>A0A3N4M1Z7_9PEZI</name>